<accession>A0A3G4ZXA9</accession>
<proteinExistence type="predicted"/>
<evidence type="ECO:0000313" key="1">
    <source>
        <dbReference type="EMBL" id="AYV78641.1"/>
    </source>
</evidence>
<dbReference type="Pfam" id="PF12796">
    <property type="entry name" value="Ank_2"/>
    <property type="match status" value="1"/>
</dbReference>
<organism evidence="1">
    <name type="scientific">Edafosvirus sp</name>
    <dbReference type="NCBI Taxonomy" id="2487765"/>
    <lineage>
        <taxon>Viruses</taxon>
        <taxon>Varidnaviria</taxon>
        <taxon>Bamfordvirae</taxon>
        <taxon>Nucleocytoviricota</taxon>
        <taxon>Megaviricetes</taxon>
        <taxon>Imitervirales</taxon>
        <taxon>Mimiviridae</taxon>
        <taxon>Klosneuvirinae</taxon>
    </lineage>
</organism>
<reference evidence="1" key="1">
    <citation type="submission" date="2018-10" db="EMBL/GenBank/DDBJ databases">
        <title>Hidden diversity of soil giant viruses.</title>
        <authorList>
            <person name="Schulz F."/>
            <person name="Alteio L."/>
            <person name="Goudeau D."/>
            <person name="Ryan E.M."/>
            <person name="Malmstrom R.R."/>
            <person name="Blanchard J."/>
            <person name="Woyke T."/>
        </authorList>
    </citation>
    <scope>NUCLEOTIDE SEQUENCE</scope>
    <source>
        <strain evidence="1">EDV1</strain>
    </source>
</reference>
<name>A0A3G4ZXA9_9VIRU</name>
<dbReference type="InterPro" id="IPR002110">
    <property type="entry name" value="Ankyrin_rpt"/>
</dbReference>
<dbReference type="PANTHER" id="PTHR24125">
    <property type="entry name" value="ANKYRIN REPEAT AND DEATH DOMAIN-CONTAINING PROTEIN"/>
    <property type="match status" value="1"/>
</dbReference>
<sequence>MSSLHKALQSLNYKKAIKLMDECDLDIQDNKGYTALMIAIINTTAKVCGRNVNRSELKKSIDEIINKLIDKKCNVDLQEKEKGNTALIWSIKARLSKITKRIIQTSKNLDLQNMNGETALFYAMCYKQGDIVITIIDEHIRKNNVCFLEAGSEVVKAEVMKYMYKSNIINDIWNLYEKQILEIINDTKSQNPLAISFENQLGDLNVVNILVHYIY</sequence>
<dbReference type="SMART" id="SM00248">
    <property type="entry name" value="ANK"/>
    <property type="match status" value="3"/>
</dbReference>
<dbReference type="PANTHER" id="PTHR24125:SF5">
    <property type="entry name" value="ANKYRIN REPEAT PROTEIN"/>
    <property type="match status" value="1"/>
</dbReference>
<protein>
    <submittedName>
        <fullName evidence="1">Uncharacterized protein</fullName>
    </submittedName>
</protein>
<dbReference type="EMBL" id="MK072086">
    <property type="protein sequence ID" value="AYV78641.1"/>
    <property type="molecule type" value="Genomic_DNA"/>
</dbReference>
<dbReference type="InterPro" id="IPR052457">
    <property type="entry name" value="Ankyrin-DD_containing_protein"/>
</dbReference>
<dbReference type="Gene3D" id="1.25.40.20">
    <property type="entry name" value="Ankyrin repeat-containing domain"/>
    <property type="match status" value="1"/>
</dbReference>
<dbReference type="SUPFAM" id="SSF48403">
    <property type="entry name" value="Ankyrin repeat"/>
    <property type="match status" value="1"/>
</dbReference>
<gene>
    <name evidence="1" type="ORF">Edafosvirus21_20</name>
</gene>
<dbReference type="InterPro" id="IPR036770">
    <property type="entry name" value="Ankyrin_rpt-contain_sf"/>
</dbReference>